<comment type="caution">
    <text evidence="2">The sequence shown here is derived from an EMBL/GenBank/DDBJ whole genome shotgun (WGS) entry which is preliminary data.</text>
</comment>
<gene>
    <name evidence="2" type="ORF">NDU88_011694</name>
</gene>
<evidence type="ECO:0000313" key="2">
    <source>
        <dbReference type="EMBL" id="KAJ1145407.1"/>
    </source>
</evidence>
<accession>A0AAV7QY02</accession>
<reference evidence="2" key="1">
    <citation type="journal article" date="2022" name="bioRxiv">
        <title>Sequencing and chromosome-scale assembly of the giantPleurodeles waltlgenome.</title>
        <authorList>
            <person name="Brown T."/>
            <person name="Elewa A."/>
            <person name="Iarovenko S."/>
            <person name="Subramanian E."/>
            <person name="Araus A.J."/>
            <person name="Petzold A."/>
            <person name="Susuki M."/>
            <person name="Suzuki K.-i.T."/>
            <person name="Hayashi T."/>
            <person name="Toyoda A."/>
            <person name="Oliveira C."/>
            <person name="Osipova E."/>
            <person name="Leigh N.D."/>
            <person name="Simon A."/>
            <person name="Yun M.H."/>
        </authorList>
    </citation>
    <scope>NUCLEOTIDE SEQUENCE</scope>
    <source>
        <strain evidence="2">20211129_DDA</strain>
        <tissue evidence="2">Liver</tissue>
    </source>
</reference>
<evidence type="ECO:0000313" key="3">
    <source>
        <dbReference type="Proteomes" id="UP001066276"/>
    </source>
</evidence>
<sequence length="108" mass="11458">MPPGSRQFPGEPRRPSPCPSPVPRGPAQTVRPLCAPRPTGCFLPPWGAAIAEGSRLSGAPARESGPHRSCCSFPRVRRGSVLGPSRLQGRPGSDPIACRAIRFPCPLR</sequence>
<name>A0AAV7QY02_PLEWA</name>
<dbReference type="Proteomes" id="UP001066276">
    <property type="component" value="Chromosome 6"/>
</dbReference>
<keyword evidence="3" id="KW-1185">Reference proteome</keyword>
<dbReference type="AlphaFoldDB" id="A0AAV7QY02"/>
<proteinExistence type="predicted"/>
<dbReference type="EMBL" id="JANPWB010000010">
    <property type="protein sequence ID" value="KAJ1145407.1"/>
    <property type="molecule type" value="Genomic_DNA"/>
</dbReference>
<protein>
    <submittedName>
        <fullName evidence="2">Uncharacterized protein</fullName>
    </submittedName>
</protein>
<feature type="compositionally biased region" description="Pro residues" evidence="1">
    <location>
        <begin position="15"/>
        <end position="24"/>
    </location>
</feature>
<feature type="region of interest" description="Disordered" evidence="1">
    <location>
        <begin position="1"/>
        <end position="30"/>
    </location>
</feature>
<organism evidence="2 3">
    <name type="scientific">Pleurodeles waltl</name>
    <name type="common">Iberian ribbed newt</name>
    <dbReference type="NCBI Taxonomy" id="8319"/>
    <lineage>
        <taxon>Eukaryota</taxon>
        <taxon>Metazoa</taxon>
        <taxon>Chordata</taxon>
        <taxon>Craniata</taxon>
        <taxon>Vertebrata</taxon>
        <taxon>Euteleostomi</taxon>
        <taxon>Amphibia</taxon>
        <taxon>Batrachia</taxon>
        <taxon>Caudata</taxon>
        <taxon>Salamandroidea</taxon>
        <taxon>Salamandridae</taxon>
        <taxon>Pleurodelinae</taxon>
        <taxon>Pleurodeles</taxon>
    </lineage>
</organism>
<evidence type="ECO:0000256" key="1">
    <source>
        <dbReference type="SAM" id="MobiDB-lite"/>
    </source>
</evidence>